<feature type="domain" description="Iminophenyl-pyruvate dimer synthase" evidence="1">
    <location>
        <begin position="39"/>
        <end position="79"/>
    </location>
</feature>
<dbReference type="EMBL" id="BDUD01000001">
    <property type="protein sequence ID" value="GBG19961.1"/>
    <property type="molecule type" value="Genomic_DNA"/>
</dbReference>
<accession>A0A2R5FVV5</accession>
<dbReference type="InterPro" id="IPR026820">
    <property type="entry name" value="VioB/RebD_dom"/>
</dbReference>
<evidence type="ECO:0000313" key="3">
    <source>
        <dbReference type="Proteomes" id="UP000245124"/>
    </source>
</evidence>
<proteinExistence type="predicted"/>
<dbReference type="Proteomes" id="UP000245124">
    <property type="component" value="Unassembled WGS sequence"/>
</dbReference>
<dbReference type="PANTHER" id="PTHR34400">
    <property type="match status" value="1"/>
</dbReference>
<protein>
    <recommendedName>
        <fullName evidence="1">Iminophenyl-pyruvate dimer synthase domain-containing protein</fullName>
    </recommendedName>
</protein>
<dbReference type="InterPro" id="IPR012347">
    <property type="entry name" value="Ferritin-like"/>
</dbReference>
<comment type="caution">
    <text evidence="2">The sequence shown here is derived from an EMBL/GenBank/DDBJ whole genome shotgun (WGS) entry which is preliminary data.</text>
</comment>
<sequence>MIRPSTPYTVEKTLRVDIMTTVSDSLKLITTVDQLKYYLIQAMKIEHATIPPYMTALYSIKPGTNLEAFHIIRAVAVEEKPLK</sequence>
<gene>
    <name evidence="2" type="ORF">NIES4072_36300</name>
</gene>
<keyword evidence="3" id="KW-1185">Reference proteome</keyword>
<dbReference type="AlphaFoldDB" id="A0A2R5FVV5"/>
<dbReference type="PANTHER" id="PTHR34400:SF4">
    <property type="entry name" value="MEMBRANE PROTEIN"/>
    <property type="match status" value="1"/>
</dbReference>
<evidence type="ECO:0000313" key="2">
    <source>
        <dbReference type="EMBL" id="GBG19961.1"/>
    </source>
</evidence>
<reference evidence="2 3" key="1">
    <citation type="submission" date="2017-06" db="EMBL/GenBank/DDBJ databases">
        <title>Genome sequencing of cyanobaciteial culture collection at National Institute for Environmental Studies (NIES).</title>
        <authorList>
            <person name="Hirose Y."/>
            <person name="Shimura Y."/>
            <person name="Fujisawa T."/>
            <person name="Nakamura Y."/>
            <person name="Kawachi M."/>
        </authorList>
    </citation>
    <scope>NUCLEOTIDE SEQUENCE [LARGE SCALE GENOMIC DNA]</scope>
    <source>
        <strain evidence="2 3">NIES-4072</strain>
    </source>
</reference>
<dbReference type="Gene3D" id="1.20.1260.10">
    <property type="match status" value="1"/>
</dbReference>
<dbReference type="Pfam" id="PF12902">
    <property type="entry name" value="Ferritin-like"/>
    <property type="match status" value="1"/>
</dbReference>
<evidence type="ECO:0000259" key="1">
    <source>
        <dbReference type="Pfam" id="PF12902"/>
    </source>
</evidence>
<name>A0A2R5FVV5_NOSCO</name>
<organism evidence="2 3">
    <name type="scientific">Nostoc commune NIES-4072</name>
    <dbReference type="NCBI Taxonomy" id="2005467"/>
    <lineage>
        <taxon>Bacteria</taxon>
        <taxon>Bacillati</taxon>
        <taxon>Cyanobacteriota</taxon>
        <taxon>Cyanophyceae</taxon>
        <taxon>Nostocales</taxon>
        <taxon>Nostocaceae</taxon>
        <taxon>Nostoc</taxon>
    </lineage>
</organism>